<organism evidence="3 4">
    <name type="scientific">Geobacter hydrogenophilus</name>
    <dbReference type="NCBI Taxonomy" id="40983"/>
    <lineage>
        <taxon>Bacteria</taxon>
        <taxon>Pseudomonadati</taxon>
        <taxon>Thermodesulfobacteriota</taxon>
        <taxon>Desulfuromonadia</taxon>
        <taxon>Geobacterales</taxon>
        <taxon>Geobacteraceae</taxon>
        <taxon>Geobacter</taxon>
    </lineage>
</organism>
<reference evidence="3" key="1">
    <citation type="submission" date="2022-12" db="EMBL/GenBank/DDBJ databases">
        <title>Reference genome sequencing for broad-spectrum identification of bacterial and archaeal isolates by mass spectrometry.</title>
        <authorList>
            <person name="Sekiguchi Y."/>
            <person name="Tourlousse D.M."/>
        </authorList>
    </citation>
    <scope>NUCLEOTIDE SEQUENCE</scope>
    <source>
        <strain evidence="3">H2</strain>
    </source>
</reference>
<evidence type="ECO:0000259" key="2">
    <source>
        <dbReference type="Pfam" id="PF10335"/>
    </source>
</evidence>
<dbReference type="RefSeq" id="WP_214185953.1">
    <property type="nucleotide sequence ID" value="NZ_BSDS01000001.1"/>
</dbReference>
<proteinExistence type="predicted"/>
<evidence type="ECO:0000313" key="4">
    <source>
        <dbReference type="Proteomes" id="UP001144352"/>
    </source>
</evidence>
<dbReference type="CDD" id="cd05401">
    <property type="entry name" value="NT_GlnE_GlnD_like"/>
    <property type="match status" value="1"/>
</dbReference>
<accession>A0A9W6LC67</accession>
<dbReference type="AlphaFoldDB" id="A0A9W6LC67"/>
<keyword evidence="4" id="KW-1185">Reference proteome</keyword>
<dbReference type="GO" id="GO:0008773">
    <property type="term" value="F:[protein-PII] uridylyltransferase activity"/>
    <property type="evidence" value="ECO:0007669"/>
    <property type="project" value="InterPro"/>
</dbReference>
<evidence type="ECO:0000313" key="3">
    <source>
        <dbReference type="EMBL" id="GLI37529.1"/>
    </source>
</evidence>
<name>A0A9W6LC67_9BACT</name>
<dbReference type="InterPro" id="IPR018821">
    <property type="entry name" value="DUF294_put_nucleoTrafse_sb-bd"/>
</dbReference>
<dbReference type="Proteomes" id="UP001144352">
    <property type="component" value="Unassembled WGS sequence"/>
</dbReference>
<feature type="domain" description="Protein-PII uridylyltransferase N-terminal" evidence="1">
    <location>
        <begin position="88"/>
        <end position="216"/>
    </location>
</feature>
<comment type="caution">
    <text evidence="3">The sequence shown here is derived from an EMBL/GenBank/DDBJ whole genome shotgun (WGS) entry which is preliminary data.</text>
</comment>
<dbReference type="Pfam" id="PF10335">
    <property type="entry name" value="DUF294_C"/>
    <property type="match status" value="1"/>
</dbReference>
<gene>
    <name evidence="3" type="ORF">GHYDROH2_10300</name>
</gene>
<dbReference type="InterPro" id="IPR005105">
    <property type="entry name" value="GlnD_Uridyltrans_N"/>
</dbReference>
<dbReference type="Pfam" id="PF03445">
    <property type="entry name" value="DUF294"/>
    <property type="match status" value="1"/>
</dbReference>
<evidence type="ECO:0000259" key="1">
    <source>
        <dbReference type="Pfam" id="PF03445"/>
    </source>
</evidence>
<sequence length="398" mass="43748">MALLLGAKGEDLLTRRGTAEFVEQVRQGLYARMAHLSAGDEELLLLGVRSTLEEELAAEQRCREDFSRALDETDQAEDVQELILVQDRLRAMAVDHFRRRGSVTAFHLMRTVALDRITGAALRITVSQMAVGGVGLPAGRWCWMALGSAGRGEVGRFDACDFLLVHEGNEAGSSFVGFSGRGAGLLERLGIRSRAGITPASSSWRGSLAEWRQRIAVRALEGGGDLDWLIRLADLRLVAGDPSLAAEMVNVVRSALTAQIDPLREIARRTAMMQSGFDFFGRLRVERGMFNLSLYGIGPIVANVRIMTVRFDIQETATTERIRGLLYGGRIDVELAERLLRAWHCFCRHAIQREIAGENGILVDVEEFGEDAEHELHASLEAVGSLQKIVYSSISGQG</sequence>
<feature type="domain" description="DUF294" evidence="2">
    <location>
        <begin position="263"/>
        <end position="393"/>
    </location>
</feature>
<dbReference type="EMBL" id="BSDS01000001">
    <property type="protein sequence ID" value="GLI37529.1"/>
    <property type="molecule type" value="Genomic_DNA"/>
</dbReference>
<protein>
    <submittedName>
        <fullName evidence="3">Nucleotidyltransferase</fullName>
    </submittedName>
</protein>